<name>A0A949PQ01_9HYPH</name>
<dbReference type="GO" id="GO:0008453">
    <property type="term" value="F:alanine-glyoxylate transaminase activity"/>
    <property type="evidence" value="ECO:0007669"/>
    <property type="project" value="TreeGrafter"/>
</dbReference>
<dbReference type="NCBIfam" id="TIGR01365">
    <property type="entry name" value="serC_2"/>
    <property type="match status" value="1"/>
</dbReference>
<accession>A0A949PQ01</accession>
<dbReference type="Pfam" id="PF00266">
    <property type="entry name" value="Aminotran_5"/>
    <property type="match status" value="1"/>
</dbReference>
<dbReference type="GO" id="GO:0004648">
    <property type="term" value="F:O-phospho-L-serine:2-oxoglutarate aminotransferase activity"/>
    <property type="evidence" value="ECO:0007669"/>
    <property type="project" value="UniProtKB-EC"/>
</dbReference>
<evidence type="ECO:0000256" key="1">
    <source>
        <dbReference type="ARBA" id="ARBA00001933"/>
    </source>
</evidence>
<dbReference type="GO" id="GO:0004760">
    <property type="term" value="F:L-serine-pyruvate transaminase activity"/>
    <property type="evidence" value="ECO:0007669"/>
    <property type="project" value="TreeGrafter"/>
</dbReference>
<evidence type="ECO:0000256" key="7">
    <source>
        <dbReference type="ARBA" id="ARBA00031421"/>
    </source>
</evidence>
<evidence type="ECO:0000259" key="9">
    <source>
        <dbReference type="Pfam" id="PF00266"/>
    </source>
</evidence>
<protein>
    <recommendedName>
        <fullName evidence="7">Phosphohydroxythreonine aminotransferase</fullName>
    </recommendedName>
</protein>
<dbReference type="InterPro" id="IPR000192">
    <property type="entry name" value="Aminotrans_V_dom"/>
</dbReference>
<dbReference type="NCBIfam" id="NF002841">
    <property type="entry name" value="PRK03080.1-2"/>
    <property type="match status" value="1"/>
</dbReference>
<dbReference type="PANTHER" id="PTHR21152:SF40">
    <property type="entry name" value="ALANINE--GLYOXYLATE AMINOTRANSFERASE"/>
    <property type="match status" value="1"/>
</dbReference>
<keyword evidence="10" id="KW-0032">Aminotransferase</keyword>
<dbReference type="RefSeq" id="WP_217678697.1">
    <property type="nucleotide sequence ID" value="NZ_JAHRVA010000007.1"/>
</dbReference>
<comment type="catalytic activity">
    <reaction evidence="8">
        <text>4-(phosphooxy)-L-threonine + 2-oxoglutarate = (R)-3-hydroxy-2-oxo-4-phosphooxybutanoate + L-glutamate</text>
        <dbReference type="Rhea" id="RHEA:16573"/>
        <dbReference type="ChEBI" id="CHEBI:16810"/>
        <dbReference type="ChEBI" id="CHEBI:29985"/>
        <dbReference type="ChEBI" id="CHEBI:58452"/>
        <dbReference type="ChEBI" id="CHEBI:58538"/>
        <dbReference type="EC" id="2.6.1.52"/>
    </reaction>
</comment>
<reference evidence="10 11" key="1">
    <citation type="submission" date="2021-06" db="EMBL/GenBank/DDBJ databases">
        <title>Falsochrobactrum tianjin sp.nov., a new petroleum-degrading bacteria isolated from oily soils.</title>
        <authorList>
            <person name="Chen G."/>
            <person name="Chen H."/>
            <person name="Tian J."/>
            <person name="Qing J."/>
            <person name="Zhong L."/>
            <person name="Ma W."/>
            <person name="Song Y."/>
            <person name="Cui X."/>
            <person name="Yan B."/>
        </authorList>
    </citation>
    <scope>NUCLEOTIDE SEQUENCE [LARGE SCALE GENOMIC DNA]</scope>
    <source>
        <strain evidence="10 11">TDYN1</strain>
    </source>
</reference>
<dbReference type="PANTHER" id="PTHR21152">
    <property type="entry name" value="AMINOTRANSFERASE CLASS V"/>
    <property type="match status" value="1"/>
</dbReference>
<keyword evidence="4" id="KW-0663">Pyridoxal phosphate</keyword>
<evidence type="ECO:0000256" key="3">
    <source>
        <dbReference type="ARBA" id="ARBA00022679"/>
    </source>
</evidence>
<organism evidence="10 11">
    <name type="scientific">Falsochrobactrum tianjinense</name>
    <dbReference type="NCBI Taxonomy" id="2706015"/>
    <lineage>
        <taxon>Bacteria</taxon>
        <taxon>Pseudomonadati</taxon>
        <taxon>Pseudomonadota</taxon>
        <taxon>Alphaproteobacteria</taxon>
        <taxon>Hyphomicrobiales</taxon>
        <taxon>Brucellaceae</taxon>
        <taxon>Falsochrobactrum</taxon>
    </lineage>
</organism>
<comment type="caution">
    <text evidence="10">The sequence shown here is derived from an EMBL/GenBank/DDBJ whole genome shotgun (WGS) entry which is preliminary data.</text>
</comment>
<evidence type="ECO:0000256" key="5">
    <source>
        <dbReference type="ARBA" id="ARBA00023096"/>
    </source>
</evidence>
<keyword evidence="3 10" id="KW-0808">Transferase</keyword>
<dbReference type="PIRSF" id="PIRSF000525">
    <property type="entry name" value="SerC"/>
    <property type="match status" value="1"/>
</dbReference>
<dbReference type="CDD" id="cd01494">
    <property type="entry name" value="AAT_I"/>
    <property type="match status" value="1"/>
</dbReference>
<proteinExistence type="predicted"/>
<evidence type="ECO:0000256" key="8">
    <source>
        <dbReference type="ARBA" id="ARBA00047630"/>
    </source>
</evidence>
<gene>
    <name evidence="10" type="ORF">KUG47_14500</name>
</gene>
<feature type="domain" description="Aminotransferase class V" evidence="9">
    <location>
        <begin position="140"/>
        <end position="220"/>
    </location>
</feature>
<evidence type="ECO:0000313" key="11">
    <source>
        <dbReference type="Proteomes" id="UP000752297"/>
    </source>
</evidence>
<comment type="pathway">
    <text evidence="6">Amino-acid biosynthesis.</text>
</comment>
<dbReference type="InterPro" id="IPR006271">
    <property type="entry name" value="Pser_aminoTfrase_methanosarc"/>
</dbReference>
<sequence length="391" mass="42108">MTTIVKPAIRPANPNFSSGPCAKRPGWSLEALADASLGRSHRAKIGKSKLKEAIDLTREILGVPADYRIGIVPASDTGAVEMALWSLLGERGVDMVAWESFGSGWVTDVIKQLKLEDVRTFEAPYGEIVDFSKVDFDRDVVFTWNGTTSGVRVPNADFIPAAREGLTICDATSAAFAQRLDFAKLDVVTFSWQKVLGGEGAHGILILSPRAVERLESYKPAWPLPKIFRMTKGGRLIEGIFVGETINTPSMLCVEDYLDALSWARSVGGLDGLVARADANFAVLDAFIEKTPWIANLAVDPKTRSNTSVCLTIVDPEVTALASDQQAAFAKGIVSVLDKEGVAYDIGAYRDAPSGLRIWAGATVEASDLEALTAWLDWAFATQKATLKAAA</sequence>
<evidence type="ECO:0000256" key="6">
    <source>
        <dbReference type="ARBA" id="ARBA00029440"/>
    </source>
</evidence>
<keyword evidence="11" id="KW-1185">Reference proteome</keyword>
<keyword evidence="2" id="KW-0963">Cytoplasm</keyword>
<dbReference type="EMBL" id="JAHRVA010000007">
    <property type="protein sequence ID" value="MBV2144707.1"/>
    <property type="molecule type" value="Genomic_DNA"/>
</dbReference>
<dbReference type="AlphaFoldDB" id="A0A949PQ01"/>
<dbReference type="InterPro" id="IPR022278">
    <property type="entry name" value="Pser_aminoTfrase"/>
</dbReference>
<dbReference type="GO" id="GO:0006564">
    <property type="term" value="P:L-serine biosynthetic process"/>
    <property type="evidence" value="ECO:0007669"/>
    <property type="project" value="InterPro"/>
</dbReference>
<comment type="cofactor">
    <cofactor evidence="1">
        <name>pyridoxal 5'-phosphate</name>
        <dbReference type="ChEBI" id="CHEBI:597326"/>
    </cofactor>
</comment>
<evidence type="ECO:0000256" key="2">
    <source>
        <dbReference type="ARBA" id="ARBA00022490"/>
    </source>
</evidence>
<dbReference type="GO" id="GO:0019265">
    <property type="term" value="P:glycine biosynthetic process, by transamination of glyoxylate"/>
    <property type="evidence" value="ECO:0007669"/>
    <property type="project" value="TreeGrafter"/>
</dbReference>
<keyword evidence="5" id="KW-0664">Pyridoxine biosynthesis</keyword>
<evidence type="ECO:0000313" key="10">
    <source>
        <dbReference type="EMBL" id="MBV2144707.1"/>
    </source>
</evidence>
<evidence type="ECO:0000256" key="4">
    <source>
        <dbReference type="ARBA" id="ARBA00022898"/>
    </source>
</evidence>
<dbReference type="Proteomes" id="UP000752297">
    <property type="component" value="Unassembled WGS sequence"/>
</dbReference>